<dbReference type="EMBL" id="MU277288">
    <property type="protein sequence ID" value="KAI0055547.1"/>
    <property type="molecule type" value="Genomic_DNA"/>
</dbReference>
<dbReference type="Proteomes" id="UP000814140">
    <property type="component" value="Unassembled WGS sequence"/>
</dbReference>
<reference evidence="1" key="1">
    <citation type="submission" date="2021-03" db="EMBL/GenBank/DDBJ databases">
        <authorList>
            <consortium name="DOE Joint Genome Institute"/>
            <person name="Ahrendt S."/>
            <person name="Looney B.P."/>
            <person name="Miyauchi S."/>
            <person name="Morin E."/>
            <person name="Drula E."/>
            <person name="Courty P.E."/>
            <person name="Chicoki N."/>
            <person name="Fauchery L."/>
            <person name="Kohler A."/>
            <person name="Kuo A."/>
            <person name="Labutti K."/>
            <person name="Pangilinan J."/>
            <person name="Lipzen A."/>
            <person name="Riley R."/>
            <person name="Andreopoulos W."/>
            <person name="He G."/>
            <person name="Johnson J."/>
            <person name="Barry K.W."/>
            <person name="Grigoriev I.V."/>
            <person name="Nagy L."/>
            <person name="Hibbett D."/>
            <person name="Henrissat B."/>
            <person name="Matheny P.B."/>
            <person name="Labbe J."/>
            <person name="Martin F."/>
        </authorList>
    </citation>
    <scope>NUCLEOTIDE SEQUENCE</scope>
    <source>
        <strain evidence="1">HHB10654</strain>
    </source>
</reference>
<organism evidence="1 2">
    <name type="scientific">Artomyces pyxidatus</name>
    <dbReference type="NCBI Taxonomy" id="48021"/>
    <lineage>
        <taxon>Eukaryota</taxon>
        <taxon>Fungi</taxon>
        <taxon>Dikarya</taxon>
        <taxon>Basidiomycota</taxon>
        <taxon>Agaricomycotina</taxon>
        <taxon>Agaricomycetes</taxon>
        <taxon>Russulales</taxon>
        <taxon>Auriscalpiaceae</taxon>
        <taxon>Artomyces</taxon>
    </lineage>
</organism>
<proteinExistence type="predicted"/>
<evidence type="ECO:0000313" key="1">
    <source>
        <dbReference type="EMBL" id="KAI0055547.1"/>
    </source>
</evidence>
<accession>A0ACB8SH40</accession>
<comment type="caution">
    <text evidence="1">The sequence shown here is derived from an EMBL/GenBank/DDBJ whole genome shotgun (WGS) entry which is preliminary data.</text>
</comment>
<sequence length="928" mass="102045">MVAASKKKQSAAGGAAGSTLTPAQKAAATRKANREKREAAAAAADSPRPADLQDINPDNDADDPGSGRAARPRRAAASTAAQAGQGDESGTRKRAASSAEPRGTEGSAKRAPKQRKSDIAAASNNAFTAVDEDGEEQASSHDDTPMPDAEQLQFIRPRPPNAQRKSPAQTTAIARAPAGPAAGGGTGAEAEEQEEDAEDKGEDEGATVDDAHASDEAEGDEAWAGTEELQDDEGPAKKTSKALARQFEQATPVWVRKSDGKTPARRRRSSPSPQGRHASMQSKTSSAGFERDTRGPGVESPNLHPDGDHDDALTRVQDHIEAMNIDRHNVGASQRAHRHPTTSRSLRIASPDEDGPATIHDAEDNDVELLDDREPVRQLSRRPTDRGPHQNHARDVVKSSHSHVHAEHEAFSHSQDNRPYDDHSAHKQTKRQSNGLDFGEARAMRTPGRAHRGHGPYDHYRHDGDRNMRVREGDKNGYGEQGGNRGRDHDNGRHDRWGYDRRESNTRERSRDGNGHMQSSSKQRGATRSQHGRQRSWSGNDDVVEIDASSDEPLRHKHIGGPRPRHSNSDSEEERPHRRPHDHVRVKQERGAPGRVRRRTRATFVIHSDDEVEEEEEEGAASEGSQVDDGLPRDGQWLGSTKFNMGKGRPTLADQFERVANVISYTCATEVPKFVCFEDAFPLADDRVPLYRKALIKGAKATKSRTILARLESELSYVEKMAIIPEGRVSIFRGKVRDRAAAGVKMHYKFSSFPPNDFTNIIGKLLEDRRHIFPGDAVKKTIEDERPYCHSSLIYIIHESFFGGNPIKKFPVEYYPLSAKTKKRQLPKSMVALAATANEAALMAYRMGPTAVKIVFYGDTFDNVYGVHIATLDSIYDNDPETYDGLMTYLYEQVSGEASAVGPSSSSRRGDQVRPISIVTANMAKRFK</sequence>
<keyword evidence="2" id="KW-1185">Reference proteome</keyword>
<name>A0ACB8SH40_9AGAM</name>
<reference evidence="1" key="2">
    <citation type="journal article" date="2022" name="New Phytol.">
        <title>Evolutionary transition to the ectomycorrhizal habit in the genomes of a hyperdiverse lineage of mushroom-forming fungi.</title>
        <authorList>
            <person name="Looney B."/>
            <person name="Miyauchi S."/>
            <person name="Morin E."/>
            <person name="Drula E."/>
            <person name="Courty P.E."/>
            <person name="Kohler A."/>
            <person name="Kuo A."/>
            <person name="LaButti K."/>
            <person name="Pangilinan J."/>
            <person name="Lipzen A."/>
            <person name="Riley R."/>
            <person name="Andreopoulos W."/>
            <person name="He G."/>
            <person name="Johnson J."/>
            <person name="Nolan M."/>
            <person name="Tritt A."/>
            <person name="Barry K.W."/>
            <person name="Grigoriev I.V."/>
            <person name="Nagy L.G."/>
            <person name="Hibbett D."/>
            <person name="Henrissat B."/>
            <person name="Matheny P.B."/>
            <person name="Labbe J."/>
            <person name="Martin F.M."/>
        </authorList>
    </citation>
    <scope>NUCLEOTIDE SEQUENCE</scope>
    <source>
        <strain evidence="1">HHB10654</strain>
    </source>
</reference>
<evidence type="ECO:0000313" key="2">
    <source>
        <dbReference type="Proteomes" id="UP000814140"/>
    </source>
</evidence>
<protein>
    <submittedName>
        <fullName evidence="1">Uncharacterized protein</fullName>
    </submittedName>
</protein>
<gene>
    <name evidence="1" type="ORF">BV25DRAFT_1921740</name>
</gene>